<dbReference type="GO" id="GO:0042981">
    <property type="term" value="P:regulation of apoptotic process"/>
    <property type="evidence" value="ECO:0007669"/>
    <property type="project" value="TreeGrafter"/>
</dbReference>
<dbReference type="PROSITE" id="PS50088">
    <property type="entry name" value="ANK_REPEAT"/>
    <property type="match status" value="1"/>
</dbReference>
<dbReference type="GO" id="GO:0005634">
    <property type="term" value="C:nucleus"/>
    <property type="evidence" value="ECO:0007669"/>
    <property type="project" value="TreeGrafter"/>
</dbReference>
<evidence type="ECO:0000256" key="3">
    <source>
        <dbReference type="SAM" id="Phobius"/>
    </source>
</evidence>
<dbReference type="InterPro" id="IPR002110">
    <property type="entry name" value="Ankyrin_rpt"/>
</dbReference>
<feature type="region of interest" description="Disordered" evidence="2">
    <location>
        <begin position="1"/>
        <end position="60"/>
    </location>
</feature>
<feature type="compositionally biased region" description="Low complexity" evidence="2">
    <location>
        <begin position="30"/>
        <end position="39"/>
    </location>
</feature>
<dbReference type="SUPFAM" id="SSF48403">
    <property type="entry name" value="Ankyrin repeat"/>
    <property type="match status" value="1"/>
</dbReference>
<dbReference type="PROSITE" id="PS50297">
    <property type="entry name" value="ANK_REP_REGION"/>
    <property type="match status" value="1"/>
</dbReference>
<dbReference type="PANTHER" id="PTHR24183">
    <property type="entry name" value="FIBRONECTIN TYPE 3 AND ANKYRIN REPEAT DOMAINS PROTEIN 1"/>
    <property type="match status" value="1"/>
</dbReference>
<comment type="caution">
    <text evidence="4">The sequence shown here is derived from an EMBL/GenBank/DDBJ whole genome shotgun (WGS) entry which is preliminary data.</text>
</comment>
<gene>
    <name evidence="4" type="ORF">TWF718_004462</name>
</gene>
<organism evidence="4 5">
    <name type="scientific">Orbilia javanica</name>
    <dbReference type="NCBI Taxonomy" id="47235"/>
    <lineage>
        <taxon>Eukaryota</taxon>
        <taxon>Fungi</taxon>
        <taxon>Dikarya</taxon>
        <taxon>Ascomycota</taxon>
        <taxon>Pezizomycotina</taxon>
        <taxon>Orbiliomycetes</taxon>
        <taxon>Orbiliales</taxon>
        <taxon>Orbiliaceae</taxon>
        <taxon>Orbilia</taxon>
    </lineage>
</organism>
<dbReference type="AlphaFoldDB" id="A0AAN8RQC8"/>
<evidence type="ECO:0000313" key="5">
    <source>
        <dbReference type="Proteomes" id="UP001313282"/>
    </source>
</evidence>
<feature type="transmembrane region" description="Helical" evidence="3">
    <location>
        <begin position="513"/>
        <end position="535"/>
    </location>
</feature>
<dbReference type="PANTHER" id="PTHR24183:SF1">
    <property type="entry name" value="FIBRONECTIN TYPE 3 AND ANKYRIN REPEAT DOMAINS PROTEIN 1"/>
    <property type="match status" value="1"/>
</dbReference>
<feature type="repeat" description="ANK" evidence="1">
    <location>
        <begin position="127"/>
        <end position="159"/>
    </location>
</feature>
<evidence type="ECO:0000256" key="1">
    <source>
        <dbReference type="PROSITE-ProRule" id="PRU00023"/>
    </source>
</evidence>
<dbReference type="Pfam" id="PF12796">
    <property type="entry name" value="Ank_2"/>
    <property type="match status" value="2"/>
</dbReference>
<sequence>MSREDPVPEYTEGGSLEDDLRRIAGASNNTTATTQDIITPTPPPLLNSIPEPEINTGDPDTDDLIRRMIREDAEEEAGVHGHTSTDRAVPVANIVQTFFDAIENENSELISAFIEGGFVKVDTKNSRGVTPLVAAVRANHVRIVQQLVDYGADVNEMSLESDPANPYYRQYRHGFLIPNPYEHLRRTPLMAAAENGHLPLVKLFMEVFHAKDDIIPPDGMIALRLAAKNGHREVVDYLPSRRTGGMQRWKYKNRSSVRRARYILIDIYWFLKIVLYEIPRFFVWSVPKHVIVLPVKRSAVYLWKHKKDIAEGIRDGVVATGKGIARFAKKAAVGTINGIKGFPGATIRAAKATARGIVTGAKATWKFLTVDFPKFLVRFIKGTIKFIKSAAIALKKAIVGTAKALKKFTIWLAKATWRLITVTIPKLIVITFKWIWTAIKYVGNGIAGFFVRLASAIHTLVTKILNWVSGITWKDVLNGFLDALKFVFVGIPKMIFDGVVHTGKFIKKALKTLFGWAGEIIYYIGIGIILVVVYLPRKIFELFLELFKSIGRGLHEIAVWINPKTVG</sequence>
<dbReference type="SMART" id="SM00248">
    <property type="entry name" value="ANK"/>
    <property type="match status" value="3"/>
</dbReference>
<protein>
    <recommendedName>
        <fullName evidence="6">Ankyrin</fullName>
    </recommendedName>
</protein>
<evidence type="ECO:0000313" key="4">
    <source>
        <dbReference type="EMBL" id="KAK6351297.1"/>
    </source>
</evidence>
<proteinExistence type="predicted"/>
<name>A0AAN8RQC8_9PEZI</name>
<keyword evidence="1" id="KW-0040">ANK repeat</keyword>
<dbReference type="EMBL" id="JAVHNR010000002">
    <property type="protein sequence ID" value="KAK6351297.1"/>
    <property type="molecule type" value="Genomic_DNA"/>
</dbReference>
<accession>A0AAN8RQC8</accession>
<dbReference type="InterPro" id="IPR036770">
    <property type="entry name" value="Ankyrin_rpt-contain_sf"/>
</dbReference>
<keyword evidence="3" id="KW-0812">Transmembrane</keyword>
<evidence type="ECO:0008006" key="6">
    <source>
        <dbReference type="Google" id="ProtNLM"/>
    </source>
</evidence>
<dbReference type="Proteomes" id="UP001313282">
    <property type="component" value="Unassembled WGS sequence"/>
</dbReference>
<reference evidence="4 5" key="1">
    <citation type="submission" date="2019-10" db="EMBL/GenBank/DDBJ databases">
        <authorList>
            <person name="Palmer J.M."/>
        </authorList>
    </citation>
    <scope>NUCLEOTIDE SEQUENCE [LARGE SCALE GENOMIC DNA]</scope>
    <source>
        <strain evidence="4 5">TWF718</strain>
    </source>
</reference>
<dbReference type="Gene3D" id="1.25.40.20">
    <property type="entry name" value="Ankyrin repeat-containing domain"/>
    <property type="match status" value="1"/>
</dbReference>
<keyword evidence="3" id="KW-1133">Transmembrane helix</keyword>
<keyword evidence="3" id="KW-0472">Membrane</keyword>
<evidence type="ECO:0000256" key="2">
    <source>
        <dbReference type="SAM" id="MobiDB-lite"/>
    </source>
</evidence>
<keyword evidence="5" id="KW-1185">Reference proteome</keyword>